<comment type="subcellular location">
    <subcellularLocation>
        <location evidence="2">Membrane</location>
    </subcellularLocation>
    <subcellularLocation>
        <location evidence="1">Mitochondrion</location>
    </subcellularLocation>
</comment>
<dbReference type="PANTHER" id="PTHR11256">
    <property type="entry name" value="BCL-2 RELATED"/>
    <property type="match status" value="1"/>
</dbReference>
<proteinExistence type="inferred from homology"/>
<evidence type="ECO:0000259" key="8">
    <source>
        <dbReference type="SMART" id="SM00337"/>
    </source>
</evidence>
<dbReference type="InterPro" id="IPR002475">
    <property type="entry name" value="Bcl2-like"/>
</dbReference>
<evidence type="ECO:0000256" key="3">
    <source>
        <dbReference type="ARBA" id="ARBA00009458"/>
    </source>
</evidence>
<dbReference type="Gene3D" id="1.10.437.10">
    <property type="entry name" value="Blc2-like"/>
    <property type="match status" value="1"/>
</dbReference>
<dbReference type="GO" id="GO:0097192">
    <property type="term" value="P:extrinsic apoptotic signaling pathway in absence of ligand"/>
    <property type="evidence" value="ECO:0007669"/>
    <property type="project" value="TreeGrafter"/>
</dbReference>
<dbReference type="STRING" id="7868.ENSCMIP00000041167"/>
<feature type="transmembrane region" description="Helical" evidence="7">
    <location>
        <begin position="257"/>
        <end position="275"/>
    </location>
</feature>
<evidence type="ECO:0000256" key="7">
    <source>
        <dbReference type="SAM" id="Phobius"/>
    </source>
</evidence>
<dbReference type="GO" id="GO:0042981">
    <property type="term" value="P:regulation of apoptotic process"/>
    <property type="evidence" value="ECO:0007669"/>
    <property type="project" value="InterPro"/>
</dbReference>
<dbReference type="GO" id="GO:0015267">
    <property type="term" value="F:channel activity"/>
    <property type="evidence" value="ECO:0007669"/>
    <property type="project" value="TreeGrafter"/>
</dbReference>
<dbReference type="Ensembl" id="ENSCMIT00000041748.1">
    <property type="protein sequence ID" value="ENSCMIP00000041167.1"/>
    <property type="gene ID" value="ENSCMIG00000017168.1"/>
</dbReference>
<dbReference type="AlphaFoldDB" id="A0A4W3JFN9"/>
<evidence type="ECO:0000256" key="6">
    <source>
        <dbReference type="ARBA" id="ARBA00023136"/>
    </source>
</evidence>
<keyword evidence="6 7" id="KW-0472">Membrane</keyword>
<dbReference type="InterPro" id="IPR036834">
    <property type="entry name" value="Bcl-2-like_sf"/>
</dbReference>
<dbReference type="GO" id="GO:0008630">
    <property type="term" value="P:intrinsic apoptotic signaling pathway in response to DNA damage"/>
    <property type="evidence" value="ECO:0007669"/>
    <property type="project" value="TreeGrafter"/>
</dbReference>
<dbReference type="InterPro" id="IPR020728">
    <property type="entry name" value="Bcl2_BH3_motif_CS"/>
</dbReference>
<dbReference type="PANTHER" id="PTHR11256:SF56">
    <property type="entry name" value="BCL-2 BCL-2 HOMOLOGY REGION 1-3 DOMAIN-CONTAINING PROTEIN"/>
    <property type="match status" value="1"/>
</dbReference>
<dbReference type="GO" id="GO:0008053">
    <property type="term" value="P:mitochondrial fusion"/>
    <property type="evidence" value="ECO:0007669"/>
    <property type="project" value="TreeGrafter"/>
</dbReference>
<dbReference type="InterPro" id="IPR046371">
    <property type="entry name" value="Bcl-2_BH1-3"/>
</dbReference>
<keyword evidence="7" id="KW-0812">Transmembrane</keyword>
<dbReference type="PROSITE" id="PS50062">
    <property type="entry name" value="BCL2_FAMILY"/>
    <property type="match status" value="1"/>
</dbReference>
<dbReference type="PROSITE" id="PS01259">
    <property type="entry name" value="BH3"/>
    <property type="match status" value="1"/>
</dbReference>
<reference evidence="10" key="2">
    <citation type="journal article" date="2007" name="PLoS Biol.">
        <title>Survey sequencing and comparative analysis of the elephant shark (Callorhinchus milii) genome.</title>
        <authorList>
            <person name="Venkatesh B."/>
            <person name="Kirkness E.F."/>
            <person name="Loh Y.H."/>
            <person name="Halpern A.L."/>
            <person name="Lee A.P."/>
            <person name="Johnson J."/>
            <person name="Dandona N."/>
            <person name="Viswanathan L.D."/>
            <person name="Tay A."/>
            <person name="Venter J.C."/>
            <person name="Strausberg R.L."/>
            <person name="Brenner S."/>
        </authorList>
    </citation>
    <scope>NUCLEOTIDE SEQUENCE [LARGE SCALE GENOMIC DNA]</scope>
</reference>
<dbReference type="GO" id="GO:0051400">
    <property type="term" value="F:BH domain binding"/>
    <property type="evidence" value="ECO:0007669"/>
    <property type="project" value="TreeGrafter"/>
</dbReference>
<name>A0A4W3JFN9_CALMI</name>
<accession>A0A4W3JFN9</accession>
<reference evidence="9" key="4">
    <citation type="submission" date="2025-08" db="UniProtKB">
        <authorList>
            <consortium name="Ensembl"/>
        </authorList>
    </citation>
    <scope>IDENTIFICATION</scope>
</reference>
<dbReference type="GeneTree" id="ENSGT01130000278292"/>
<dbReference type="OMA" id="NTESDIM"/>
<dbReference type="InParanoid" id="A0A4W3JFN9"/>
<reference evidence="10" key="3">
    <citation type="journal article" date="2014" name="Nature">
        <title>Elephant shark genome provides unique insights into gnathostome evolution.</title>
        <authorList>
            <consortium name="International Elephant Shark Genome Sequencing Consortium"/>
            <person name="Venkatesh B."/>
            <person name="Lee A.P."/>
            <person name="Ravi V."/>
            <person name="Maurya A.K."/>
            <person name="Lian M.M."/>
            <person name="Swann J.B."/>
            <person name="Ohta Y."/>
            <person name="Flajnik M.F."/>
            <person name="Sutoh Y."/>
            <person name="Kasahara M."/>
            <person name="Hoon S."/>
            <person name="Gangu V."/>
            <person name="Roy S.W."/>
            <person name="Irimia M."/>
            <person name="Korzh V."/>
            <person name="Kondrychyn I."/>
            <person name="Lim Z.W."/>
            <person name="Tay B.H."/>
            <person name="Tohari S."/>
            <person name="Kong K.W."/>
            <person name="Ho S."/>
            <person name="Lorente-Galdos B."/>
            <person name="Quilez J."/>
            <person name="Marques-Bonet T."/>
            <person name="Raney B.J."/>
            <person name="Ingham P.W."/>
            <person name="Tay A."/>
            <person name="Hillier L.W."/>
            <person name="Minx P."/>
            <person name="Boehm T."/>
            <person name="Wilson R.K."/>
            <person name="Brenner S."/>
            <person name="Warren W.C."/>
        </authorList>
    </citation>
    <scope>NUCLEOTIDE SEQUENCE [LARGE SCALE GENOMIC DNA]</scope>
</reference>
<keyword evidence="10" id="KW-1185">Reference proteome</keyword>
<dbReference type="CDD" id="cd06845">
    <property type="entry name" value="Bcl-2_like"/>
    <property type="match status" value="1"/>
</dbReference>
<organism evidence="9 10">
    <name type="scientific">Callorhinchus milii</name>
    <name type="common">Ghost shark</name>
    <dbReference type="NCBI Taxonomy" id="7868"/>
    <lineage>
        <taxon>Eukaryota</taxon>
        <taxon>Metazoa</taxon>
        <taxon>Chordata</taxon>
        <taxon>Craniata</taxon>
        <taxon>Vertebrata</taxon>
        <taxon>Chondrichthyes</taxon>
        <taxon>Holocephali</taxon>
        <taxon>Chimaeriformes</taxon>
        <taxon>Callorhinchidae</taxon>
        <taxon>Callorhinchus</taxon>
    </lineage>
</organism>
<dbReference type="Proteomes" id="UP000314986">
    <property type="component" value="Unassembled WGS sequence"/>
</dbReference>
<keyword evidence="7" id="KW-1133">Transmembrane helix</keyword>
<evidence type="ECO:0000256" key="4">
    <source>
        <dbReference type="ARBA" id="ARBA00022703"/>
    </source>
</evidence>
<gene>
    <name evidence="9" type="primary">zgc:153993</name>
</gene>
<dbReference type="PRINTS" id="PR01862">
    <property type="entry name" value="BCL2FAMILY"/>
</dbReference>
<comment type="similarity">
    <text evidence="3">Belongs to the Bcl-2 family.</text>
</comment>
<dbReference type="Pfam" id="PF00452">
    <property type="entry name" value="Bcl-2"/>
    <property type="match status" value="1"/>
</dbReference>
<evidence type="ECO:0000256" key="5">
    <source>
        <dbReference type="ARBA" id="ARBA00023128"/>
    </source>
</evidence>
<dbReference type="InterPro" id="IPR026298">
    <property type="entry name" value="Bcl-2_fam"/>
</dbReference>
<dbReference type="SMART" id="SM00337">
    <property type="entry name" value="BCL"/>
    <property type="match status" value="1"/>
</dbReference>
<protein>
    <submittedName>
        <fullName evidence="9">Apoptosis regulator BAX-like</fullName>
    </submittedName>
</protein>
<evidence type="ECO:0000313" key="9">
    <source>
        <dbReference type="Ensembl" id="ENSCMIP00000041167.1"/>
    </source>
</evidence>
<keyword evidence="4" id="KW-0053">Apoptosis</keyword>
<evidence type="ECO:0000313" key="10">
    <source>
        <dbReference type="Proteomes" id="UP000314986"/>
    </source>
</evidence>
<evidence type="ECO:0000256" key="2">
    <source>
        <dbReference type="ARBA" id="ARBA00004370"/>
    </source>
</evidence>
<evidence type="ECO:0000256" key="1">
    <source>
        <dbReference type="ARBA" id="ARBA00004173"/>
    </source>
</evidence>
<dbReference type="SUPFAM" id="SSF56854">
    <property type="entry name" value="Bcl-2 inhibitors of programmed cell death"/>
    <property type="match status" value="1"/>
</dbReference>
<reference evidence="10" key="1">
    <citation type="journal article" date="2006" name="Science">
        <title>Ancient noncoding elements conserved in the human genome.</title>
        <authorList>
            <person name="Venkatesh B."/>
            <person name="Kirkness E.F."/>
            <person name="Loh Y.H."/>
            <person name="Halpern A.L."/>
            <person name="Lee A.P."/>
            <person name="Johnson J."/>
            <person name="Dandona N."/>
            <person name="Viswanathan L.D."/>
            <person name="Tay A."/>
            <person name="Venter J.C."/>
            <person name="Strausberg R.L."/>
            <person name="Brenner S."/>
        </authorList>
    </citation>
    <scope>NUCLEOTIDE SEQUENCE [LARGE SCALE GENOMIC DNA]</scope>
</reference>
<feature type="domain" description="Bcl-2 Bcl-2 homology region 1-3" evidence="8">
    <location>
        <begin position="151"/>
        <end position="245"/>
    </location>
</feature>
<dbReference type="GO" id="GO:0005741">
    <property type="term" value="C:mitochondrial outer membrane"/>
    <property type="evidence" value="ECO:0007669"/>
    <property type="project" value="TreeGrafter"/>
</dbReference>
<sequence>MKGPRVRESSDSLDATRKLPAITQSCLVVLEVFSWLFKLKSSRGFTIAEFAVTLHRLCGGGCGVGVCGRGSAMESFRASGAADGRLSREEGDRAPDSSDEILMRQAGGLMRRFVLETIHEEDPEISLSPDELGGTQSEIDDPTIKHVTQCLRTIGDELNRNVELQCLIDSIPINSARDVLCQVAGKLISDELNWGRIVSFFYFAGKLIYKALMQNLRGMIQPIINWSLDFIQNRVVPWIQLQGGWENIYSYFGTPTWQMFAVFSASIITGVLALMKLT</sequence>
<reference evidence="9" key="5">
    <citation type="submission" date="2025-09" db="UniProtKB">
        <authorList>
            <consortium name="Ensembl"/>
        </authorList>
    </citation>
    <scope>IDENTIFICATION</scope>
</reference>
<dbReference type="GO" id="GO:0001836">
    <property type="term" value="P:release of cytochrome c from mitochondria"/>
    <property type="evidence" value="ECO:0007669"/>
    <property type="project" value="TreeGrafter"/>
</dbReference>
<keyword evidence="5" id="KW-0496">Mitochondrion</keyword>